<keyword evidence="2" id="KW-1133">Transmembrane helix</keyword>
<gene>
    <name evidence="4" type="ORF">JNB62_03045</name>
</gene>
<feature type="chain" id="PRO_5045168299" description="2-oxoglutarate dehydrogenase" evidence="3">
    <location>
        <begin position="22"/>
        <end position="728"/>
    </location>
</feature>
<evidence type="ECO:0008006" key="6">
    <source>
        <dbReference type="Google" id="ProtNLM"/>
    </source>
</evidence>
<organism evidence="4 5">
    <name type="scientific">Microbacterium jejuense</name>
    <dbReference type="NCBI Taxonomy" id="1263637"/>
    <lineage>
        <taxon>Bacteria</taxon>
        <taxon>Bacillati</taxon>
        <taxon>Actinomycetota</taxon>
        <taxon>Actinomycetes</taxon>
        <taxon>Micrococcales</taxon>
        <taxon>Microbacteriaceae</taxon>
        <taxon>Microbacterium</taxon>
    </lineage>
</organism>
<keyword evidence="2" id="KW-0812">Transmembrane</keyword>
<dbReference type="Pfam" id="PF19516">
    <property type="entry name" value="DUF6049"/>
    <property type="match status" value="1"/>
</dbReference>
<keyword evidence="2" id="KW-0472">Membrane</keyword>
<dbReference type="Proteomes" id="UP001196843">
    <property type="component" value="Unassembled WGS sequence"/>
</dbReference>
<reference evidence="4 5" key="1">
    <citation type="journal article" date="2021" name="MBio">
        <title>Poor Competitiveness of Bradyrhizobium in Pigeon Pea Root Colonization in Indian Soils.</title>
        <authorList>
            <person name="Chalasani D."/>
            <person name="Basu A."/>
            <person name="Pullabhotla S.V.S.R.N."/>
            <person name="Jorrin B."/>
            <person name="Neal A.L."/>
            <person name="Poole P.S."/>
            <person name="Podile A.R."/>
            <person name="Tkacz A."/>
        </authorList>
    </citation>
    <scope>NUCLEOTIDE SEQUENCE [LARGE SCALE GENOMIC DNA]</scope>
    <source>
        <strain evidence="4 5">HU14</strain>
    </source>
</reference>
<evidence type="ECO:0000313" key="4">
    <source>
        <dbReference type="EMBL" id="MBW9092654.1"/>
    </source>
</evidence>
<evidence type="ECO:0000256" key="1">
    <source>
        <dbReference type="SAM" id="MobiDB-lite"/>
    </source>
</evidence>
<proteinExistence type="predicted"/>
<feature type="compositionally biased region" description="Low complexity" evidence="1">
    <location>
        <begin position="692"/>
        <end position="716"/>
    </location>
</feature>
<accession>A0ABS7HJI1</accession>
<evidence type="ECO:0000313" key="5">
    <source>
        <dbReference type="Proteomes" id="UP001196843"/>
    </source>
</evidence>
<feature type="compositionally biased region" description="Low complexity" evidence="1">
    <location>
        <begin position="303"/>
        <end position="314"/>
    </location>
</feature>
<feature type="transmembrane region" description="Helical" evidence="2">
    <location>
        <begin position="660"/>
        <end position="682"/>
    </location>
</feature>
<comment type="caution">
    <text evidence="4">The sequence shown here is derived from an EMBL/GenBank/DDBJ whole genome shotgun (WGS) entry which is preliminary data.</text>
</comment>
<evidence type="ECO:0000256" key="2">
    <source>
        <dbReference type="SAM" id="Phobius"/>
    </source>
</evidence>
<dbReference type="InterPro" id="IPR046112">
    <property type="entry name" value="DUF6049"/>
</dbReference>
<name>A0ABS7HJI1_9MICO</name>
<keyword evidence="5" id="KW-1185">Reference proteome</keyword>
<feature type="signal peptide" evidence="3">
    <location>
        <begin position="1"/>
        <end position="21"/>
    </location>
</feature>
<dbReference type="EMBL" id="JAEUAW010000002">
    <property type="protein sequence ID" value="MBW9092654.1"/>
    <property type="molecule type" value="Genomic_DNA"/>
</dbReference>
<feature type="region of interest" description="Disordered" evidence="1">
    <location>
        <begin position="283"/>
        <end position="314"/>
    </location>
</feature>
<sequence length="728" mass="73936">MTAALAAVAALAVVLPAPALAATEPSPTPTPTSSIAPGTTVFTLAPVSNGVVRPGDALTVWLSLQNGTDAELAATEVTLSLGRTPLASRTALRDWLAGDLDEAAVQPIATKALDPVAPGTDEETALTLAPEDPALAGLTPGVYPLVASYPSEAGVVSSTSAVIVPDDGRAPVDIGVVVPITAGPREEGLLTADELTELTAPDGALTSQLGAVTGTDAILAVDPAIPAAIRVLGTAAPQPALAWLAQLEALPNSRFALQFGDADVTAQLQSGLARPLAPKSFTYAMSPDDFPPATPSPEPEPSPTSSATAIPSTDASLPWTEELLEIGPGDRDATYWPADGTADTDVVTTLGGLGTDDTTALTVIPSATTRAGAAGATVAANGTVGDAGVLVYDSDVSAALNEGSELEETWLRGAPLTAATAYLAFATAESSGPLLVTVGRGEDRSRLALGTAITAAAAAPGVEPHTLTVLTAGDPAALELTDVDASPERAAAASALVGDESELGRFATILDDPSLLTGRERNAMLQVLGIAWVGDPEWPTALADHREATRATLDSVGLLPTTPTNLFGSRAPLQFWVRNELPYPVNLVLYTTPDNLRLDVQGETTVVATPQSNTRVDVPVQARVGRGEVTLTLQLRSPQFVAIGEAETVDINVWADWEGVGIAALAVVVGGLVVVGVVRTVLRVRRRRRGVDAAAAGDETPGGQAAGAEEPSGEASLPAAPADGDGEK</sequence>
<protein>
    <recommendedName>
        <fullName evidence="6">2-oxoglutarate dehydrogenase</fullName>
    </recommendedName>
</protein>
<evidence type="ECO:0000256" key="3">
    <source>
        <dbReference type="SAM" id="SignalP"/>
    </source>
</evidence>
<keyword evidence="3" id="KW-0732">Signal</keyword>
<feature type="compositionally biased region" description="Pro residues" evidence="1">
    <location>
        <begin position="289"/>
        <end position="302"/>
    </location>
</feature>
<feature type="region of interest" description="Disordered" evidence="1">
    <location>
        <begin position="690"/>
        <end position="728"/>
    </location>
</feature>